<dbReference type="AlphaFoldDB" id="A0AAD3X2H3"/>
<protein>
    <recommendedName>
        <fullName evidence="4">Lipoprotein</fullName>
    </recommendedName>
</protein>
<keyword evidence="1" id="KW-0732">Signal</keyword>
<feature type="chain" id="PRO_5042026053" description="Lipoprotein" evidence="1">
    <location>
        <begin position="33"/>
        <end position="373"/>
    </location>
</feature>
<sequence length="373" mass="38816">MRDRRRRRARLLCGAAAVAAVVLTSGCTGQRAAGPDDWALEPISFQSSFVGSGPEAAPAGPPTDLSYGMHVLSADGAGGFWATSSGSWLHVGADGETLARFDTDPGAPVSRIGAMAPLSATELVVLQGDRAHVMPMISVLDTTTMTMRDLPGDVVGDQGDFDYGDFEFGDVAVHDGDAIVVRYQPRPPDAYLDYEVLRVDLESGTRTLLHSGPVALDEAPSARPGIPPIGIDVDSAGRVYLATPSARIVLAADGTELSRDRQVAEHPLVAVAPDGTALWWGGELEQSDVQGVIVGGSPDARTAVERRLHCAETSNGDILRRDDALRLGDAAGQHPLPFLCGANAAAWTGGSWVVATGGEGDGVLIRLTPPVGG</sequence>
<dbReference type="Proteomes" id="UP000436027">
    <property type="component" value="Unassembled WGS sequence"/>
</dbReference>
<comment type="caution">
    <text evidence="2">The sequence shown here is derived from an EMBL/GenBank/DDBJ whole genome shotgun (WGS) entry which is preliminary data.</text>
</comment>
<evidence type="ECO:0000313" key="2">
    <source>
        <dbReference type="EMBL" id="KAB1886034.1"/>
    </source>
</evidence>
<feature type="signal peptide" evidence="1">
    <location>
        <begin position="1"/>
        <end position="32"/>
    </location>
</feature>
<gene>
    <name evidence="2" type="ORF">F6W70_00790</name>
</gene>
<dbReference type="EMBL" id="WAAQ01000001">
    <property type="protein sequence ID" value="KAB1886034.1"/>
    <property type="molecule type" value="Genomic_DNA"/>
</dbReference>
<evidence type="ECO:0000313" key="3">
    <source>
        <dbReference type="Proteomes" id="UP000436027"/>
    </source>
</evidence>
<proteinExistence type="predicted"/>
<reference evidence="2 3" key="1">
    <citation type="submission" date="2019-09" db="EMBL/GenBank/DDBJ databases">
        <title>Whole genome sequencing of Microbacterium maritypicum.</title>
        <authorList>
            <person name="Lenchi N."/>
        </authorList>
    </citation>
    <scope>NUCLEOTIDE SEQUENCE [LARGE SCALE GENOMIC DNA]</scope>
    <source>
        <strain evidence="2 3">DSM 12512</strain>
    </source>
</reference>
<name>A0AAD3X2H3_MICMQ</name>
<organism evidence="2 3">
    <name type="scientific">Microbacterium maritypicum</name>
    <name type="common">Microbacterium liquefaciens</name>
    <dbReference type="NCBI Taxonomy" id="33918"/>
    <lineage>
        <taxon>Bacteria</taxon>
        <taxon>Bacillati</taxon>
        <taxon>Actinomycetota</taxon>
        <taxon>Actinomycetes</taxon>
        <taxon>Micrococcales</taxon>
        <taxon>Microbacteriaceae</taxon>
        <taxon>Microbacterium</taxon>
    </lineage>
</organism>
<evidence type="ECO:0008006" key="4">
    <source>
        <dbReference type="Google" id="ProtNLM"/>
    </source>
</evidence>
<dbReference type="PROSITE" id="PS51257">
    <property type="entry name" value="PROKAR_LIPOPROTEIN"/>
    <property type="match status" value="1"/>
</dbReference>
<evidence type="ECO:0000256" key="1">
    <source>
        <dbReference type="SAM" id="SignalP"/>
    </source>
</evidence>
<dbReference type="SUPFAM" id="SSF82171">
    <property type="entry name" value="DPP6 N-terminal domain-like"/>
    <property type="match status" value="1"/>
</dbReference>
<accession>A0AAD3X2H3</accession>
<dbReference type="RefSeq" id="WP_151485658.1">
    <property type="nucleotide sequence ID" value="NZ_BAAAIN010000002.1"/>
</dbReference>